<reference evidence="2 3" key="1">
    <citation type="journal article" date="2013" name="Genome Announc.">
        <title>Complete Genome Sequence of the Sesbania Symbiont and Rice Growth-Promoting Endophyte Rhizobium sp. Strain IRBG74.</title>
        <authorList>
            <person name="Crook M.B."/>
            <person name="Mitra S."/>
            <person name="Ane J.M."/>
            <person name="Sadowsky M.J."/>
            <person name="Gyaneshwar P."/>
        </authorList>
    </citation>
    <scope>NUCLEOTIDE SEQUENCE [LARGE SCALE GENOMIC DNA]</scope>
    <source>
        <strain evidence="2 3">IRBG74</strain>
    </source>
</reference>
<name>U4QD13_9HYPH</name>
<proteinExistence type="predicted"/>
<dbReference type="AlphaFoldDB" id="U4QD13"/>
<evidence type="ECO:0000256" key="1">
    <source>
        <dbReference type="SAM" id="MobiDB-lite"/>
    </source>
</evidence>
<protein>
    <submittedName>
        <fullName evidence="2">Uncharacterized protein</fullName>
    </submittedName>
</protein>
<feature type="region of interest" description="Disordered" evidence="1">
    <location>
        <begin position="1"/>
        <end position="47"/>
    </location>
</feature>
<evidence type="ECO:0000313" key="2">
    <source>
        <dbReference type="EMBL" id="CDI11546.1"/>
    </source>
</evidence>
<sequence>MTQVKRRKDLMESVIKAPPVRRQLTGSPLRTPTVPSDHTDAAPSRRQSDVILELVPRMTE</sequence>
<gene>
    <name evidence="2" type="ORF">BN877_II1761</name>
</gene>
<accession>U4QD13</accession>
<feature type="compositionally biased region" description="Polar residues" evidence="1">
    <location>
        <begin position="24"/>
        <end position="36"/>
    </location>
</feature>
<dbReference type="Proteomes" id="UP000016944">
    <property type="component" value="Chromosome II"/>
</dbReference>
<dbReference type="EMBL" id="HG518323">
    <property type="protein sequence ID" value="CDI11546.1"/>
    <property type="molecule type" value="Genomic_DNA"/>
</dbReference>
<organism evidence="2 3">
    <name type="scientific">Agrobacterium pusense</name>
    <dbReference type="NCBI Taxonomy" id="648995"/>
    <lineage>
        <taxon>Bacteria</taxon>
        <taxon>Pseudomonadati</taxon>
        <taxon>Pseudomonadota</taxon>
        <taxon>Alphaproteobacteria</taxon>
        <taxon>Hyphomicrobiales</taxon>
        <taxon>Rhizobiaceae</taxon>
        <taxon>Rhizobium/Agrobacterium group</taxon>
        <taxon>Agrobacterium</taxon>
    </lineage>
</organism>
<dbReference type="HOGENOM" id="CLU_2938620_0_0_5"/>
<dbReference type="KEGG" id="rir:BN877_II1761"/>
<evidence type="ECO:0000313" key="3">
    <source>
        <dbReference type="Proteomes" id="UP000016944"/>
    </source>
</evidence>